<reference evidence="1 2" key="1">
    <citation type="submission" date="2016-11" db="EMBL/GenBank/DDBJ databases">
        <authorList>
            <person name="Jaros S."/>
            <person name="Januszkiewicz K."/>
            <person name="Wedrychowicz H."/>
        </authorList>
    </citation>
    <scope>NUCLEOTIDE SEQUENCE [LARGE SCALE GENOMIC DNA]</scope>
    <source>
        <strain evidence="1 2">CECT 7868</strain>
    </source>
</reference>
<dbReference type="InterPro" id="IPR022050">
    <property type="entry name" value="T_hemolysin"/>
</dbReference>
<protein>
    <submittedName>
        <fullName evidence="1">Thermostable hemolysin</fullName>
    </submittedName>
</protein>
<dbReference type="OrthoDB" id="7432757at2"/>
<proteinExistence type="predicted"/>
<accession>A0A1M5ZK88</accession>
<dbReference type="STRING" id="1216006.VA7868_02837"/>
<evidence type="ECO:0000313" key="2">
    <source>
        <dbReference type="Proteomes" id="UP000184608"/>
    </source>
</evidence>
<evidence type="ECO:0000313" key="1">
    <source>
        <dbReference type="EMBL" id="SHI24568.1"/>
    </source>
</evidence>
<organism evidence="1 2">
    <name type="scientific">Vibrio aerogenes CECT 7868</name>
    <dbReference type="NCBI Taxonomy" id="1216006"/>
    <lineage>
        <taxon>Bacteria</taxon>
        <taxon>Pseudomonadati</taxon>
        <taxon>Pseudomonadota</taxon>
        <taxon>Gammaproteobacteria</taxon>
        <taxon>Vibrionales</taxon>
        <taxon>Vibrionaceae</taxon>
        <taxon>Vibrio</taxon>
    </lineage>
</organism>
<keyword evidence="2" id="KW-1185">Reference proteome</keyword>
<gene>
    <name evidence="1" type="ORF">VA7868_02837</name>
</gene>
<dbReference type="RefSeq" id="WP_073604477.1">
    <property type="nucleotide sequence ID" value="NZ_FQXZ01000031.1"/>
</dbReference>
<dbReference type="Pfam" id="PF12261">
    <property type="entry name" value="T_hemolysin"/>
    <property type="match status" value="1"/>
</dbReference>
<dbReference type="AlphaFoldDB" id="A0A1M5ZK88"/>
<sequence length="225" mass="25522">MKNFILKDHRLNNINIRIVRAGDSSAKKAKDYISDIYLKNYQAKIKPKPDIIVSSFGISNENILASAGISFGSDDKPFFSERYLEDSLTDKIRMATSQTIARNQIVEIGSLASDKPSAAADLINLLPLITWLMGNKAILCTTTRNLRKLFNHYDIPYVYLCDASPQKLSQHEREIWGTYYDQSPETVIILLKQCGNLFEKYCGKFMVPELMHIHQANLSETQVAI</sequence>
<dbReference type="Proteomes" id="UP000184608">
    <property type="component" value="Unassembled WGS sequence"/>
</dbReference>
<dbReference type="EMBL" id="FQXZ01000031">
    <property type="protein sequence ID" value="SHI24568.1"/>
    <property type="molecule type" value="Genomic_DNA"/>
</dbReference>
<name>A0A1M5ZK88_9VIBR</name>